<dbReference type="GO" id="GO:0005979">
    <property type="term" value="P:regulation of glycogen biosynthetic process"/>
    <property type="evidence" value="ECO:0007669"/>
    <property type="project" value="TreeGrafter"/>
</dbReference>
<gene>
    <name evidence="2" type="ORF">D5F01_LYC24859</name>
</gene>
<dbReference type="EMBL" id="REGW02000932">
    <property type="protein sequence ID" value="KAE8277271.1"/>
    <property type="molecule type" value="Genomic_DNA"/>
</dbReference>
<evidence type="ECO:0000256" key="1">
    <source>
        <dbReference type="SAM" id="MobiDB-lite"/>
    </source>
</evidence>
<proteinExistence type="predicted"/>
<keyword evidence="3" id="KW-1185">Reference proteome</keyword>
<name>A0A6G0HE24_LARCR</name>
<dbReference type="AlphaFoldDB" id="A0A6G0HE24"/>
<protein>
    <submittedName>
        <fullName evidence="2">Protein phosphatase 1 regulatory subunit 3G</fullName>
    </submittedName>
</protein>
<dbReference type="Proteomes" id="UP000424527">
    <property type="component" value="Unassembled WGS sequence"/>
</dbReference>
<feature type="region of interest" description="Disordered" evidence="1">
    <location>
        <begin position="56"/>
        <end position="132"/>
    </location>
</feature>
<dbReference type="PANTHER" id="PTHR12307">
    <property type="entry name" value="PROTEIN PHOSPHATASE 1 REGULATORY SUBUNIT"/>
    <property type="match status" value="1"/>
</dbReference>
<comment type="caution">
    <text evidence="2">The sequence shown here is derived from an EMBL/GenBank/DDBJ whole genome shotgun (WGS) entry which is preliminary data.</text>
</comment>
<evidence type="ECO:0000313" key="2">
    <source>
        <dbReference type="EMBL" id="KAE8277271.1"/>
    </source>
</evidence>
<dbReference type="PANTHER" id="PTHR12307:SF7">
    <property type="entry name" value="PROTEIN PHOSPHATASE 1 REGULATORY SUBUNIT 3G"/>
    <property type="match status" value="1"/>
</dbReference>
<dbReference type="InterPro" id="IPR050782">
    <property type="entry name" value="PP1_regulatory_subunit_3"/>
</dbReference>
<reference evidence="2 3" key="1">
    <citation type="submission" date="2019-07" db="EMBL/GenBank/DDBJ databases">
        <title>Chromosome genome assembly for large yellow croaker.</title>
        <authorList>
            <person name="Xiao S."/>
        </authorList>
    </citation>
    <scope>NUCLEOTIDE SEQUENCE [LARGE SCALE GENOMIC DNA]</scope>
    <source>
        <strain evidence="2">JMULYC20181020</strain>
        <tissue evidence="2">Muscle</tissue>
    </source>
</reference>
<dbReference type="GO" id="GO:0000164">
    <property type="term" value="C:protein phosphatase type 1 complex"/>
    <property type="evidence" value="ECO:0007669"/>
    <property type="project" value="TreeGrafter"/>
</dbReference>
<accession>A0A6G0HE24</accession>
<organism evidence="2 3">
    <name type="scientific">Larimichthys crocea</name>
    <name type="common">Large yellow croaker</name>
    <name type="synonym">Pseudosciaena crocea</name>
    <dbReference type="NCBI Taxonomy" id="215358"/>
    <lineage>
        <taxon>Eukaryota</taxon>
        <taxon>Metazoa</taxon>
        <taxon>Chordata</taxon>
        <taxon>Craniata</taxon>
        <taxon>Vertebrata</taxon>
        <taxon>Euteleostomi</taxon>
        <taxon>Actinopterygii</taxon>
        <taxon>Neopterygii</taxon>
        <taxon>Teleostei</taxon>
        <taxon>Neoteleostei</taxon>
        <taxon>Acanthomorphata</taxon>
        <taxon>Eupercaria</taxon>
        <taxon>Sciaenidae</taxon>
        <taxon>Larimichthys</taxon>
    </lineage>
</organism>
<evidence type="ECO:0000313" key="3">
    <source>
        <dbReference type="Proteomes" id="UP000424527"/>
    </source>
</evidence>
<sequence length="241" mass="25158">MFLTLKAAADCTRSVVTTLSSGGAGVSNLYKLPRTGTPADSGPACSYSNTGRLAARHQCPAHRSSHNGGEPQSMKNGAGGGGGDEEGDLDDGGRFPPGEVYEGQEESPVSARLPGGAPGRRSPGATRRGSGVKFADSMGLNLASVKHFSSLEEPQIPSKVVRHKSFPPQQQDFLNDLCQSFKSSYTRTGGVLLPGAPGGGGRVQQLHVCLERVTITKFDVRGQIRVLTGCSHKEVGGEVQL</sequence>
<dbReference type="GO" id="GO:0008157">
    <property type="term" value="F:protein phosphatase 1 binding"/>
    <property type="evidence" value="ECO:0007669"/>
    <property type="project" value="TreeGrafter"/>
</dbReference>
<feature type="compositionally biased region" description="Low complexity" evidence="1">
    <location>
        <begin position="110"/>
        <end position="131"/>
    </location>
</feature>
<dbReference type="GO" id="GO:2001069">
    <property type="term" value="F:glycogen binding"/>
    <property type="evidence" value="ECO:0007669"/>
    <property type="project" value="TreeGrafter"/>
</dbReference>